<evidence type="ECO:0000256" key="2">
    <source>
        <dbReference type="ARBA" id="ARBA00022525"/>
    </source>
</evidence>
<dbReference type="KEGG" id="cpq:CPC231_09465"/>
<organism evidence="7 8">
    <name type="scientific">Corynebacterium pseudotuberculosis (strain C231)</name>
    <dbReference type="NCBI Taxonomy" id="681645"/>
    <lineage>
        <taxon>Bacteria</taxon>
        <taxon>Bacillati</taxon>
        <taxon>Actinomycetota</taxon>
        <taxon>Actinomycetes</taxon>
        <taxon>Mycobacteriales</taxon>
        <taxon>Corynebacteriaceae</taxon>
        <taxon>Corynebacterium</taxon>
    </lineage>
</organism>
<protein>
    <submittedName>
        <fullName evidence="7">SpaH/EbpB family LPXTG-anchored major pilin</fullName>
    </submittedName>
</protein>
<dbReference type="PATRIC" id="fig|681645.3.peg.1950"/>
<dbReference type="Gene3D" id="2.60.40.740">
    <property type="match status" value="1"/>
</dbReference>
<accession>D9QCP4</accession>
<reference evidence="7 8" key="2">
    <citation type="journal article" date="2011" name="PLoS ONE">
        <title>Evidence for reductive genome evolution and lateral acquisition of virulence functions in two Corynebacterium pseudotuberculosis strains.</title>
        <authorList>
            <person name="Ruiz J.C."/>
            <person name="D'Afonseca V."/>
            <person name="Silva A."/>
            <person name="Ali A."/>
            <person name="Pinto A.C."/>
            <person name="Santos A.R."/>
            <person name="Rocha A.A."/>
            <person name="Lopes D.O."/>
            <person name="Dorella F.A."/>
            <person name="Pacheco L.G."/>
            <person name="Costa M.P."/>
            <person name="Turk M.Z."/>
            <person name="Seyffert N."/>
            <person name="Moraes P.M."/>
            <person name="Soares S.C."/>
            <person name="Almeida S.S."/>
            <person name="Castro T.L."/>
            <person name="Abreu V.A."/>
            <person name="Trost E."/>
            <person name="Baumbach J."/>
            <person name="Tauch A."/>
            <person name="Schneider M.P."/>
            <person name="McCulloch J."/>
            <person name="Cerdeira L.T."/>
            <person name="Ramos R.T."/>
            <person name="Zerlotini A."/>
            <person name="Dominitini A."/>
            <person name="Resende D.M."/>
            <person name="Coser E.M."/>
            <person name="Oliveira L.M."/>
            <person name="Pedrosa A.L."/>
            <person name="Vieira C.U."/>
            <person name="Guimaraes C.T."/>
            <person name="Bartholomeu D.C."/>
            <person name="Oliveira D.M."/>
            <person name="Santos F.R."/>
            <person name="Rabelo E.M."/>
            <person name="Lobo F.P."/>
            <person name="Franco G.R."/>
            <person name="Costa A.F."/>
            <person name="Castro I.M."/>
            <person name="Dias S.R."/>
            <person name="Ferro J.A."/>
            <person name="Ortega J.M."/>
            <person name="Paiva L.V."/>
            <person name="Goulart L.R."/>
            <person name="Almeida J.F."/>
            <person name="Ferro M.I."/>
            <person name="Carneiro N.P."/>
            <person name="Falcao P.R."/>
            <person name="Grynberg P."/>
            <person name="Teixeira S.M."/>
            <person name="Brommonschenkel S."/>
            <person name="Oliveira S.C."/>
            <person name="Meyer R."/>
            <person name="Moore R.J."/>
            <person name="Miyoshi A."/>
            <person name="Oliveira G.C."/>
            <person name="Azevedo V."/>
        </authorList>
    </citation>
    <scope>NUCLEOTIDE SEQUENCE [LARGE SCALE GENOMIC DNA]</scope>
    <source>
        <strain evidence="7 8">C231</strain>
    </source>
</reference>
<comment type="similarity">
    <text evidence="1">Belongs to the serine-aspartate repeat-containing protein (SDr) family.</text>
</comment>
<dbReference type="InterPro" id="IPR041033">
    <property type="entry name" value="SpaA_PFL_dom_1"/>
</dbReference>
<name>D9QCP4_CORP2</name>
<dbReference type="EMBL" id="CP001829">
    <property type="protein sequence ID" value="ADL11320.1"/>
    <property type="molecule type" value="Genomic_DNA"/>
</dbReference>
<dbReference type="NCBIfam" id="TIGR01167">
    <property type="entry name" value="LPXTG_anchor"/>
    <property type="match status" value="1"/>
</dbReference>
<dbReference type="RefSeq" id="WP_014300978.1">
    <property type="nucleotide sequence ID" value="NC_017301.2"/>
</dbReference>
<evidence type="ECO:0000259" key="5">
    <source>
        <dbReference type="Pfam" id="PF16555"/>
    </source>
</evidence>
<keyword evidence="4" id="KW-0812">Transmembrane</keyword>
<dbReference type="InterPro" id="IPR032364">
    <property type="entry name" value="GramPos_pilinD1_N"/>
</dbReference>
<dbReference type="HOGENOM" id="CLU_029024_2_0_11"/>
<evidence type="ECO:0000256" key="3">
    <source>
        <dbReference type="ARBA" id="ARBA00022729"/>
    </source>
</evidence>
<feature type="domain" description="Gram-positive pilin subunit D1 N-terminal" evidence="5">
    <location>
        <begin position="61"/>
        <end position="179"/>
    </location>
</feature>
<keyword evidence="4" id="KW-0472">Membrane</keyword>
<dbReference type="Proteomes" id="UP000000276">
    <property type="component" value="Chromosome"/>
</dbReference>
<gene>
    <name evidence="7" type="ORF">CPC231_09465</name>
</gene>
<evidence type="ECO:0000313" key="8">
    <source>
        <dbReference type="Proteomes" id="UP000000276"/>
    </source>
</evidence>
<dbReference type="InterPro" id="IPR013783">
    <property type="entry name" value="Ig-like_fold"/>
</dbReference>
<dbReference type="AlphaFoldDB" id="D9QCP4"/>
<keyword evidence="2" id="KW-0964">Secreted</keyword>
<evidence type="ECO:0000256" key="4">
    <source>
        <dbReference type="SAM" id="Phobius"/>
    </source>
</evidence>
<dbReference type="PANTHER" id="PTHR36108:SF13">
    <property type="entry name" value="COLOSSIN-B-RELATED"/>
    <property type="match status" value="1"/>
</dbReference>
<feature type="domain" description="SpaA-like prealbumin fold" evidence="6">
    <location>
        <begin position="321"/>
        <end position="423"/>
    </location>
</feature>
<evidence type="ECO:0000313" key="7">
    <source>
        <dbReference type="EMBL" id="ADL11320.1"/>
    </source>
</evidence>
<evidence type="ECO:0000259" key="6">
    <source>
        <dbReference type="Pfam" id="PF17802"/>
    </source>
</evidence>
<keyword evidence="3" id="KW-0732">Signal</keyword>
<evidence type="ECO:0000256" key="1">
    <source>
        <dbReference type="ARBA" id="ARBA00007257"/>
    </source>
</evidence>
<dbReference type="GO" id="GO:0005975">
    <property type="term" value="P:carbohydrate metabolic process"/>
    <property type="evidence" value="ECO:0007669"/>
    <property type="project" value="UniProtKB-ARBA"/>
</dbReference>
<dbReference type="InterPro" id="IPR048052">
    <property type="entry name" value="FM1-like"/>
</dbReference>
<dbReference type="NCBIfam" id="NF033902">
    <property type="entry name" value="iso_D2_wall_anc"/>
    <property type="match status" value="1"/>
</dbReference>
<dbReference type="PANTHER" id="PTHR36108">
    <property type="entry name" value="COLOSSIN-B-RELATED"/>
    <property type="match status" value="1"/>
</dbReference>
<dbReference type="Pfam" id="PF17802">
    <property type="entry name" value="SpaA"/>
    <property type="match status" value="1"/>
</dbReference>
<feature type="transmembrane region" description="Helical" evidence="4">
    <location>
        <begin position="451"/>
        <end position="473"/>
    </location>
</feature>
<dbReference type="OrthoDB" id="3199332at2"/>
<reference evidence="7 8" key="1">
    <citation type="journal article" date="2011" name="J. Bacteriol.">
        <title>Complete genome sequence of Corynebacterium pseudotuberculosis I19, a strain isolated from a cow in Israel with bovine mastitis.</title>
        <authorList>
            <consortium name="Consortium: Rede Paraense de Genomica e Proteomica (RPGP)"/>
            <person name="Silva A."/>
            <person name="Schneider M.P."/>
            <person name="Cerdeira L."/>
            <person name="Barbosa M.S."/>
            <person name="Ramos R.T."/>
            <person name="Carneiro A.R."/>
            <person name="Santos R."/>
            <person name="Lima M."/>
            <person name="D'Afonseca V."/>
            <person name="Almeida S.S."/>
            <person name="Santos A.R."/>
            <person name="Soares S.C."/>
            <person name="Pinto A.C."/>
            <person name="Ali A."/>
            <person name="Dorella F.A."/>
            <person name="Rocha F."/>
            <person name="de Abreu V.A."/>
            <person name="Trost E."/>
            <person name="Tauch A."/>
            <person name="Shpigel N."/>
            <person name="Miyoshi A."/>
            <person name="Azevedo V."/>
        </authorList>
    </citation>
    <scope>NUCLEOTIDE SEQUENCE [LARGE SCALE GENOMIC DNA]</scope>
    <source>
        <strain evidence="7 8">C231</strain>
    </source>
</reference>
<dbReference type="STRING" id="681645.CpC231_1865"/>
<proteinExistence type="inferred from homology"/>
<dbReference type="Gene3D" id="2.60.40.10">
    <property type="entry name" value="Immunoglobulins"/>
    <property type="match status" value="2"/>
</dbReference>
<dbReference type="Pfam" id="PF16555">
    <property type="entry name" value="GramPos_pilinD1"/>
    <property type="match status" value="1"/>
</dbReference>
<keyword evidence="8" id="KW-1185">Reference proteome</keyword>
<dbReference type="eggNOG" id="COG4932">
    <property type="taxonomic scope" value="Bacteria"/>
</dbReference>
<sequence>MNRFSCATRSVTFAAIVGLSLGLGGAPAVVAQDILIAAPVKANIDFERKGSLTLYKKSGAESGEHATGHLMENVPGKPLNGVKFKATKINVDLKTDDWAKFPKNAEDAKNKLTTVTYEQTTTGEGVAKFGDLPLGLYLVEETEAPEGVVKGAPFIVSIPMVSAASNSWNYEIVAYPKNSETKVEKSVKDADKNIQDLYLYTITADAPNFKDPKKLTKFIFSDKLDDRLENPKATEVKAGDVTLAEGDFTESFVDGLYKVEISEKGLLKVASGVKVSLTFNVARKEVGNSVELVNSADVIFNNPNTEEDITQKTNEAKTYHGKLKIVKKDAKEIDKVLEGATFELYRCEDPDTLKSKISINGQSAWTTGKDGTVTIDGLHVTDVEDNDKFIEKKYCLKETAAPAGYSLMEKPVAFTMTRDELAQVAEGDDAVTLVKKVENVKHDTPNLPMTGGAGIGILAALGALIIGAGAWLARRNSAKN</sequence>
<dbReference type="NCBIfam" id="TIGR04226">
    <property type="entry name" value="RrgB_K2N_iso_D2"/>
    <property type="match status" value="1"/>
</dbReference>
<keyword evidence="4" id="KW-1133">Transmembrane helix</keyword>
<dbReference type="InterPro" id="IPR026466">
    <property type="entry name" value="Fim_isopep_form_D2_dom"/>
</dbReference>
<dbReference type="GeneID" id="93973793"/>